<name>A0ABN7TBK4_9BACL</name>
<keyword evidence="2" id="KW-1185">Reference proteome</keyword>
<dbReference type="RefSeq" id="WP_218096821.1">
    <property type="nucleotide sequence ID" value="NZ_CAJVCE010000001.1"/>
</dbReference>
<evidence type="ECO:0000313" key="1">
    <source>
        <dbReference type="EMBL" id="CAG7617850.1"/>
    </source>
</evidence>
<evidence type="ECO:0000313" key="2">
    <source>
        <dbReference type="Proteomes" id="UP000730618"/>
    </source>
</evidence>
<comment type="caution">
    <text evidence="1">The sequence shown here is derived from an EMBL/GenBank/DDBJ whole genome shotgun (WGS) entry which is preliminary data.</text>
</comment>
<reference evidence="1 2" key="1">
    <citation type="submission" date="2021-06" db="EMBL/GenBank/DDBJ databases">
        <authorList>
            <person name="Criscuolo A."/>
        </authorList>
    </citation>
    <scope>NUCLEOTIDE SEQUENCE [LARGE SCALE GENOMIC DNA]</scope>
    <source>
        <strain evidence="2">CIP 111802</strain>
    </source>
</reference>
<accession>A0ABN7TBK4</accession>
<sequence length="351" mass="38971">MLMKQWLFPDDLAQLDLGESGAKPGQWRGQDALYFEAFLTNPVLVRNYTPPDCFRLRAEVAIPGPNGFLGLVFGVRDAQNYELIYISAASASSIGDIQYDPVMNGSTTWQIYNGPGYQAQAPVPPGEWVALTLEVRKDTAAICVGDNAVPQLIVSKLQHGPAVGSIGMWANLPGYIRSMTIEQIQPEHTEQQEQRPPQCNRLPADSMLLTEWQLSEPYASDGPTGPLQFPTKVVAEENGTVNLNRLHPTSEKGTALQAECTLLLPEERESMLSFGFSDRMRLWVNGMEVYQGDWKWGPPASDGRIRPDHAAVPVRWRAGRNSIRAEITNLEGKFGWGFCVKAHLSNAEYRN</sequence>
<dbReference type="Proteomes" id="UP000730618">
    <property type="component" value="Unassembled WGS sequence"/>
</dbReference>
<dbReference type="EMBL" id="CAJVCE010000001">
    <property type="protein sequence ID" value="CAG7617850.1"/>
    <property type="molecule type" value="Genomic_DNA"/>
</dbReference>
<organism evidence="1 2">
    <name type="scientific">Paenibacillus allorhizosphaerae</name>
    <dbReference type="NCBI Taxonomy" id="2849866"/>
    <lineage>
        <taxon>Bacteria</taxon>
        <taxon>Bacillati</taxon>
        <taxon>Bacillota</taxon>
        <taxon>Bacilli</taxon>
        <taxon>Bacillales</taxon>
        <taxon>Paenibacillaceae</taxon>
        <taxon>Paenibacillus</taxon>
    </lineage>
</organism>
<evidence type="ECO:0008006" key="3">
    <source>
        <dbReference type="Google" id="ProtNLM"/>
    </source>
</evidence>
<protein>
    <recommendedName>
        <fullName evidence="3">DUF1080 domain-containing protein</fullName>
    </recommendedName>
</protein>
<proteinExistence type="predicted"/>
<gene>
    <name evidence="1" type="ORF">PAECIP111802_00458</name>
</gene>